<dbReference type="GO" id="GO:0016746">
    <property type="term" value="F:acyltransferase activity"/>
    <property type="evidence" value="ECO:0007669"/>
    <property type="project" value="UniProtKB-KW"/>
</dbReference>
<keyword evidence="2" id="KW-0808">Transferase</keyword>
<feature type="domain" description="Phospholipid/glycerol acyltransferase" evidence="1">
    <location>
        <begin position="93"/>
        <end position="200"/>
    </location>
</feature>
<dbReference type="Pfam" id="PF01553">
    <property type="entry name" value="Acyltransferase"/>
    <property type="match status" value="1"/>
</dbReference>
<dbReference type="EMBL" id="FNVG01000004">
    <property type="protein sequence ID" value="SEF83174.1"/>
    <property type="molecule type" value="Genomic_DNA"/>
</dbReference>
<dbReference type="RefSeq" id="WP_103879361.1">
    <property type="nucleotide sequence ID" value="NZ_FNVG01000004.1"/>
</dbReference>
<dbReference type="Proteomes" id="UP000236721">
    <property type="component" value="Unassembled WGS sequence"/>
</dbReference>
<proteinExistence type="predicted"/>
<reference evidence="3" key="1">
    <citation type="submission" date="2016-10" db="EMBL/GenBank/DDBJ databases">
        <authorList>
            <person name="Varghese N."/>
            <person name="Submissions S."/>
        </authorList>
    </citation>
    <scope>NUCLEOTIDE SEQUENCE [LARGE SCALE GENOMIC DNA]</scope>
    <source>
        <strain evidence="3">CGMCC 1.7062</strain>
    </source>
</reference>
<evidence type="ECO:0000259" key="1">
    <source>
        <dbReference type="Pfam" id="PF01553"/>
    </source>
</evidence>
<dbReference type="PANTHER" id="PTHR30068">
    <property type="entry name" value="URONATE ISOMERASE"/>
    <property type="match status" value="1"/>
</dbReference>
<accession>A0A1H5V7J4</accession>
<dbReference type="GO" id="GO:0042840">
    <property type="term" value="P:D-glucuronate catabolic process"/>
    <property type="evidence" value="ECO:0007669"/>
    <property type="project" value="TreeGrafter"/>
</dbReference>
<keyword evidence="3" id="KW-1185">Reference proteome</keyword>
<dbReference type="PANTHER" id="PTHR30068:SF3">
    <property type="entry name" value="PHOSPHOLIPID_GLYCEROL ACYLTRANSFERASE DOMAIN-CONTAINING PROTEIN"/>
    <property type="match status" value="1"/>
</dbReference>
<dbReference type="SUPFAM" id="SSF69593">
    <property type="entry name" value="Glycerol-3-phosphate (1)-acyltransferase"/>
    <property type="match status" value="1"/>
</dbReference>
<evidence type="ECO:0000313" key="3">
    <source>
        <dbReference type="Proteomes" id="UP000236721"/>
    </source>
</evidence>
<dbReference type="OrthoDB" id="1078132at2"/>
<sequence>MTIQNDPYIDIRPYNDEEIPAAIDRLINDAEFIDAILQHRFSNHAPWFKSLMSPIVKVYLKFKWAKLDSVEAIQLEVKKYLEQTLDVTTKGVVYKGLDKLDKNTSYLFVSNHRDIAMDPALVNYGLHQNNHRTVRIAIGDNLLKKPCATELMRLNKSFIVKRSLKGPREMMKALGTLSSYIKHSLDTGNSIWIAQKEGRAKDGNDFTDPAILKMFHVEGRKQKVPFAEYIRSLKIVPVSIAYENDPCDIAKAKELYEKATHGNYQKGEFEDIESIVQGIVGRKDSVHVVFGDVIDQDFDTPEALAEEIDRQIHENYTLFPINKLAAGLEDEFITSSTQATLQEKLDALPQDAHQYLIDGYANPVKNVIKEREKLSA</sequence>
<gene>
    <name evidence="2" type="ORF">SAMN04488244_10483</name>
</gene>
<name>A0A1H5V7J4_9VIBR</name>
<dbReference type="GO" id="GO:0019698">
    <property type="term" value="P:D-galacturonate catabolic process"/>
    <property type="evidence" value="ECO:0007669"/>
    <property type="project" value="TreeGrafter"/>
</dbReference>
<organism evidence="2 3">
    <name type="scientific">Vibrio hangzhouensis</name>
    <dbReference type="NCBI Taxonomy" id="462991"/>
    <lineage>
        <taxon>Bacteria</taxon>
        <taxon>Pseudomonadati</taxon>
        <taxon>Pseudomonadota</taxon>
        <taxon>Gammaproteobacteria</taxon>
        <taxon>Vibrionales</taxon>
        <taxon>Vibrionaceae</taxon>
        <taxon>Vibrio</taxon>
    </lineage>
</organism>
<protein>
    <submittedName>
        <fullName evidence="2">1-acyl-sn-glycerol-3-phosphate acyltransferase</fullName>
    </submittedName>
</protein>
<evidence type="ECO:0000313" key="2">
    <source>
        <dbReference type="EMBL" id="SEF83174.1"/>
    </source>
</evidence>
<dbReference type="AlphaFoldDB" id="A0A1H5V7J4"/>
<keyword evidence="2" id="KW-0012">Acyltransferase</keyword>
<dbReference type="InterPro" id="IPR002123">
    <property type="entry name" value="Plipid/glycerol_acylTrfase"/>
</dbReference>